<keyword evidence="5" id="KW-1185">Reference proteome</keyword>
<feature type="region of interest" description="Disordered" evidence="3">
    <location>
        <begin position="629"/>
        <end position="658"/>
    </location>
</feature>
<name>A9UR98_MONBE</name>
<dbReference type="STRING" id="81824.A9UR98"/>
<accession>A9UR98</accession>
<dbReference type="eggNOG" id="ENOG502S27G">
    <property type="taxonomic scope" value="Eukaryota"/>
</dbReference>
<proteinExistence type="predicted"/>
<feature type="region of interest" description="Disordered" evidence="3">
    <location>
        <begin position="22"/>
        <end position="43"/>
    </location>
</feature>
<protein>
    <submittedName>
        <fullName evidence="4">Uncharacterized protein</fullName>
    </submittedName>
</protein>
<reference evidence="4 5" key="1">
    <citation type="journal article" date="2008" name="Nature">
        <title>The genome of the choanoflagellate Monosiga brevicollis and the origin of metazoans.</title>
        <authorList>
            <consortium name="JGI Sequencing"/>
            <person name="King N."/>
            <person name="Westbrook M.J."/>
            <person name="Young S.L."/>
            <person name="Kuo A."/>
            <person name="Abedin M."/>
            <person name="Chapman J."/>
            <person name="Fairclough S."/>
            <person name="Hellsten U."/>
            <person name="Isogai Y."/>
            <person name="Letunic I."/>
            <person name="Marr M."/>
            <person name="Pincus D."/>
            <person name="Putnam N."/>
            <person name="Rokas A."/>
            <person name="Wright K.J."/>
            <person name="Zuzow R."/>
            <person name="Dirks W."/>
            <person name="Good M."/>
            <person name="Goodstein D."/>
            <person name="Lemons D."/>
            <person name="Li W."/>
            <person name="Lyons J.B."/>
            <person name="Morris A."/>
            <person name="Nichols S."/>
            <person name="Richter D.J."/>
            <person name="Salamov A."/>
            <person name="Bork P."/>
            <person name="Lim W.A."/>
            <person name="Manning G."/>
            <person name="Miller W.T."/>
            <person name="McGinnis W."/>
            <person name="Shapiro H."/>
            <person name="Tjian R."/>
            <person name="Grigoriev I.V."/>
            <person name="Rokhsar D."/>
        </authorList>
    </citation>
    <scope>NUCLEOTIDE SEQUENCE [LARGE SCALE GENOMIC DNA]</scope>
    <source>
        <strain evidence="5">MX1 / ATCC 50154</strain>
    </source>
</reference>
<feature type="compositionally biased region" description="Low complexity" evidence="3">
    <location>
        <begin position="728"/>
        <end position="741"/>
    </location>
</feature>
<evidence type="ECO:0000313" key="5">
    <source>
        <dbReference type="Proteomes" id="UP000001357"/>
    </source>
</evidence>
<keyword evidence="1 2" id="KW-0175">Coiled coil</keyword>
<dbReference type="Proteomes" id="UP000001357">
    <property type="component" value="Unassembled WGS sequence"/>
</dbReference>
<dbReference type="RefSeq" id="XP_001743491.1">
    <property type="nucleotide sequence ID" value="XM_001743439.1"/>
</dbReference>
<feature type="compositionally biased region" description="Acidic residues" evidence="3">
    <location>
        <begin position="126"/>
        <end position="138"/>
    </location>
</feature>
<evidence type="ECO:0000256" key="3">
    <source>
        <dbReference type="SAM" id="MobiDB-lite"/>
    </source>
</evidence>
<organism evidence="4 5">
    <name type="scientific">Monosiga brevicollis</name>
    <name type="common">Choanoflagellate</name>
    <dbReference type="NCBI Taxonomy" id="81824"/>
    <lineage>
        <taxon>Eukaryota</taxon>
        <taxon>Choanoflagellata</taxon>
        <taxon>Craspedida</taxon>
        <taxon>Salpingoecidae</taxon>
        <taxon>Monosiga</taxon>
    </lineage>
</organism>
<feature type="compositionally biased region" description="Low complexity" evidence="3">
    <location>
        <begin position="807"/>
        <end position="825"/>
    </location>
</feature>
<dbReference type="OMA" id="NANECNQ"/>
<sequence>MLRLANNKSGVNLNSSFNVGNATSYDESDEPIPHGASEAALASAEGGEQALDKKLYKQFWQLQAAFCNPAILGAGSDWLQFQQLLKGVPSELSRQFVRNIKGSELEKAEAAPVQPVEPEAKRESDEQGDSEAEEVAEDNEPKENSGVRLRCRKSGRLCPRCSRTLMPPLIGTPCRKSEVLSPDTHMELRRLHKEVNELYETLEAKDRDLQLSATIGQNLLQENQDLSERYEQALQQHAQAMEELQQEVYAARQESKNQSHDREMALHLENENSALRDRVDALEIQCRALDKELQGTKRSSRIDLERFEEQVQSLQSEKGQFERKIAQQLTIIEDLQNQAVARANAADLDQELATCQRQLTDMEREVASLQLERCDLQSALQQNMTDNANLRQRVVELHETNGRLQVQNGGLRDAAEDMQATMASLQTELAQYKSTNGNMGSGLDLFSEVEEKRIRLEEALARHRSRVVTQQKQIERIEQDRRSLRAHVQRLMQMHGSKADSAKMHRLENALSQRESEMLELRRVVKRLQDTNHQYTSRAKELLQSVKQGDHRVVVEFMQEELENVREENARLERELQTATMKTVNESYKLHECQAQLHDAERKLEAARAEAMQHRLKLEEMRTTLANLEQDETPQRPQAEKRAANSAPHAFSDAATNATPTPQVEAVHAGEAHEGPESPSLVRSPNGIKAALDFSTLMQTASSNMNTPERLPSPGLSMGSAFRPSGNASALASLQRLRAGATRGRDSSEAEANSTLGPMQSDDDVSAMTTPPTPGVVEVQEGADGSVKGAVALRSASDRVRTRTRRTAPAAVQAPAMAEAPASTRTKIKISQPVAAEQDGPSECATQ</sequence>
<dbReference type="FunCoup" id="A9UR98">
    <property type="interactions" value="674"/>
</dbReference>
<dbReference type="AlphaFoldDB" id="A9UR98"/>
<dbReference type="GeneID" id="5888728"/>
<feature type="coiled-coil region" evidence="2">
    <location>
        <begin position="185"/>
        <end position="372"/>
    </location>
</feature>
<feature type="region of interest" description="Disordered" evidence="3">
    <location>
        <begin position="107"/>
        <end position="147"/>
    </location>
</feature>
<dbReference type="PANTHER" id="PTHR32123:SF9">
    <property type="entry name" value="PROTEIN SPINDLY"/>
    <property type="match status" value="1"/>
</dbReference>
<dbReference type="PANTHER" id="PTHR32123">
    <property type="entry name" value="BICD FAMILY-LIKE CARGO ADAPTER"/>
    <property type="match status" value="1"/>
</dbReference>
<evidence type="ECO:0000256" key="2">
    <source>
        <dbReference type="SAM" id="Coils"/>
    </source>
</evidence>
<feature type="region of interest" description="Disordered" evidence="3">
    <location>
        <begin position="703"/>
        <end position="847"/>
    </location>
</feature>
<evidence type="ECO:0000313" key="4">
    <source>
        <dbReference type="EMBL" id="EDQ92205.1"/>
    </source>
</evidence>
<dbReference type="InterPro" id="IPR021861">
    <property type="entry name" value="THO_THOC1"/>
</dbReference>
<dbReference type="InterPro" id="IPR051149">
    <property type="entry name" value="Spindly/BICDR_Dynein_Adapter"/>
</dbReference>
<dbReference type="KEGG" id="mbr:MONBRDRAFT_36003"/>
<dbReference type="Pfam" id="PF11957">
    <property type="entry name" value="efThoc1"/>
    <property type="match status" value="1"/>
</dbReference>
<dbReference type="InParanoid" id="A9UR98"/>
<evidence type="ECO:0000256" key="1">
    <source>
        <dbReference type="ARBA" id="ARBA00023054"/>
    </source>
</evidence>
<dbReference type="EMBL" id="CH991544">
    <property type="protein sequence ID" value="EDQ92205.1"/>
    <property type="molecule type" value="Genomic_DNA"/>
</dbReference>
<gene>
    <name evidence="4" type="ORF">MONBRDRAFT_36003</name>
</gene>